<dbReference type="Gene3D" id="3.40.50.360">
    <property type="match status" value="1"/>
</dbReference>
<organism evidence="5 7">
    <name type="scientific">Vibrio ponticus</name>
    <dbReference type="NCBI Taxonomy" id="265668"/>
    <lineage>
        <taxon>Bacteria</taxon>
        <taxon>Pseudomonadati</taxon>
        <taxon>Pseudomonadota</taxon>
        <taxon>Gammaproteobacteria</taxon>
        <taxon>Vibrionales</taxon>
        <taxon>Vibrionaceae</taxon>
        <taxon>Vibrio</taxon>
    </lineage>
</organism>
<accession>A0A3N3E4Q8</accession>
<dbReference type="Proteomes" id="UP000186206">
    <property type="component" value="Unassembled WGS sequence"/>
</dbReference>
<evidence type="ECO:0000313" key="6">
    <source>
        <dbReference type="Proteomes" id="UP000186206"/>
    </source>
</evidence>
<dbReference type="InterPro" id="IPR029039">
    <property type="entry name" value="Flavoprotein-like_sf"/>
</dbReference>
<dbReference type="EMBL" id="MJMI01000074">
    <property type="protein sequence ID" value="OLQ94544.1"/>
    <property type="molecule type" value="Genomic_DNA"/>
</dbReference>
<gene>
    <name evidence="4" type="ORF">BIY21_08655</name>
    <name evidence="5" type="ORF">EGH82_03875</name>
</gene>
<dbReference type="PANTHER" id="PTHR10204:SF34">
    <property type="entry name" value="NAD(P)H DEHYDROGENASE [QUINONE] 1 ISOFORM 1"/>
    <property type="match status" value="1"/>
</dbReference>
<feature type="domain" description="Flavodoxin-like fold" evidence="3">
    <location>
        <begin position="2"/>
        <end position="185"/>
    </location>
</feature>
<dbReference type="EMBL" id="RKIK01000006">
    <property type="protein sequence ID" value="ROV61712.1"/>
    <property type="molecule type" value="Genomic_DNA"/>
</dbReference>
<comment type="similarity">
    <text evidence="1">Belongs to the NAD(P)H dehydrogenase (quinone) family.</text>
</comment>
<evidence type="ECO:0000313" key="7">
    <source>
        <dbReference type="Proteomes" id="UP000278792"/>
    </source>
</evidence>
<dbReference type="GO" id="GO:0003955">
    <property type="term" value="F:NAD(P)H dehydrogenase (quinone) activity"/>
    <property type="evidence" value="ECO:0007669"/>
    <property type="project" value="TreeGrafter"/>
</dbReference>
<dbReference type="SUPFAM" id="SSF52218">
    <property type="entry name" value="Flavoproteins"/>
    <property type="match status" value="1"/>
</dbReference>
<evidence type="ECO:0000313" key="5">
    <source>
        <dbReference type="EMBL" id="ROV61712.1"/>
    </source>
</evidence>
<dbReference type="GO" id="GO:0005829">
    <property type="term" value="C:cytosol"/>
    <property type="evidence" value="ECO:0007669"/>
    <property type="project" value="TreeGrafter"/>
</dbReference>
<comment type="caution">
    <text evidence="5">The sequence shown here is derived from an EMBL/GenBank/DDBJ whole genome shotgun (WGS) entry which is preliminary data.</text>
</comment>
<evidence type="ECO:0000313" key="4">
    <source>
        <dbReference type="EMBL" id="OLQ94544.1"/>
    </source>
</evidence>
<name>A0A3N3E4Q8_9VIBR</name>
<evidence type="ECO:0000259" key="3">
    <source>
        <dbReference type="Pfam" id="PF02525"/>
    </source>
</evidence>
<dbReference type="Pfam" id="PF02525">
    <property type="entry name" value="Flavodoxin_2"/>
    <property type="match status" value="1"/>
</dbReference>
<reference evidence="5 7" key="2">
    <citation type="submission" date="2018-11" db="EMBL/GenBank/DDBJ databases">
        <title>Vibrio ponticus strain CAIM 1751 pathogenic for the snapper Lutjanus guttatus.</title>
        <authorList>
            <person name="Soto-Rodriguez S."/>
            <person name="Lozano-Olvera R."/>
            <person name="Gomez-Gil B."/>
        </authorList>
    </citation>
    <scope>NUCLEOTIDE SEQUENCE [LARGE SCALE GENOMIC DNA]</scope>
    <source>
        <strain evidence="5 7">CAIM 1751</strain>
    </source>
</reference>
<dbReference type="OrthoDB" id="9798454at2"/>
<reference evidence="4 6" key="1">
    <citation type="submission" date="2016-09" db="EMBL/GenBank/DDBJ databases">
        <title>Genomic Taxonomy of the Vibrionaceae.</title>
        <authorList>
            <person name="Gonzalez-Castillo A."/>
            <person name="Gomez-Gil B."/>
            <person name="Enciso-Ibarra K."/>
        </authorList>
    </citation>
    <scope>NUCLEOTIDE SEQUENCE [LARGE SCALE GENOMIC DNA]</scope>
    <source>
        <strain evidence="4 6">CAIM 1731</strain>
    </source>
</reference>
<keyword evidence="6" id="KW-1185">Reference proteome</keyword>
<evidence type="ECO:0000256" key="2">
    <source>
        <dbReference type="ARBA" id="ARBA00023002"/>
    </source>
</evidence>
<dbReference type="InterPro" id="IPR051545">
    <property type="entry name" value="NAD(P)H_dehydrogenase_qn"/>
</dbReference>
<sequence>MKKVLVINANPKSDSLCKALAERYALAASNQHQVELIHLDNLDFAISLDQGYDTKTALEPDLLHFQQQVEWANHVVIVSPVWWGTLPAKFKGLIDRTFLPGFAFKYVSGKAIPKKLLEGRTSQLIFTLDTPPFWYKYIKGNAIYRELKRSILDFSGIKNQSATYFGPVISSDDKTRQAWLEKTEQLVNNC</sequence>
<dbReference type="PANTHER" id="PTHR10204">
    <property type="entry name" value="NAD P H OXIDOREDUCTASE-RELATED"/>
    <property type="match status" value="1"/>
</dbReference>
<dbReference type="InterPro" id="IPR003680">
    <property type="entry name" value="Flavodoxin_fold"/>
</dbReference>
<evidence type="ECO:0000256" key="1">
    <source>
        <dbReference type="ARBA" id="ARBA00006252"/>
    </source>
</evidence>
<dbReference type="AlphaFoldDB" id="A0A3N3E4Q8"/>
<dbReference type="Proteomes" id="UP000278792">
    <property type="component" value="Unassembled WGS sequence"/>
</dbReference>
<dbReference type="RefSeq" id="WP_075648442.1">
    <property type="nucleotide sequence ID" value="NZ_AP019658.1"/>
</dbReference>
<protein>
    <submittedName>
        <fullName evidence="5">Flavodoxin family protein</fullName>
    </submittedName>
    <submittedName>
        <fullName evidence="4">NAD(P)H dehydrogenase</fullName>
    </submittedName>
</protein>
<keyword evidence="2" id="KW-0560">Oxidoreductase</keyword>
<proteinExistence type="inferred from homology"/>